<feature type="domain" description="DUF6545" evidence="2">
    <location>
        <begin position="230"/>
        <end position="343"/>
    </location>
</feature>
<feature type="transmembrane region" description="Helical" evidence="1">
    <location>
        <begin position="130"/>
        <end position="152"/>
    </location>
</feature>
<dbReference type="Proteomes" id="UP000641803">
    <property type="component" value="Unassembled WGS sequence"/>
</dbReference>
<keyword evidence="4" id="KW-1185">Reference proteome</keyword>
<protein>
    <recommendedName>
        <fullName evidence="2">DUF6545 domain-containing protein</fullName>
    </recommendedName>
</protein>
<keyword evidence="1" id="KW-0812">Transmembrane</keyword>
<dbReference type="EMBL" id="JACSQQ010000013">
    <property type="protein sequence ID" value="MBD7950587.1"/>
    <property type="molecule type" value="Genomic_DNA"/>
</dbReference>
<feature type="transmembrane region" description="Helical" evidence="1">
    <location>
        <begin position="207"/>
        <end position="225"/>
    </location>
</feature>
<evidence type="ECO:0000259" key="2">
    <source>
        <dbReference type="Pfam" id="PF20182"/>
    </source>
</evidence>
<sequence length="378" mass="41098">MTYLAFLLFAGAAGWTALRHRSHLDGDRALTWGLGLVAAASALRIDTVESFLLTSAPAGLHELAKHSLLVAGCLCIAAWVQGTQGRRPRPRYVVAGVVGVVSVLVVVFVLNGPWERRDFDFQTAGKPWMALYWAAYYGAFLWATATFGVSTLRSRGERPRGGRWGMDLAAAGAFVGVLWALLSAVNIVLQEPEAVGQFRLLGVRTRYLIATSSVLLTVGIMGHLLSAARTRRRRHADLGALHSHLVDAVAESRLPAVRPEVAEYHRTIEIMDALATLARYSDPQDAAQVRALVGDAPAPVLRALQIDLAATRRGMDERPAVPADWGDWVSDDQALRDLGRAFREQTGERRASVLVSVLGYDGHEGSHLPPGSERDDHH</sequence>
<accession>A0ABR8RT57</accession>
<dbReference type="InterPro" id="IPR046675">
    <property type="entry name" value="DUF6545"/>
</dbReference>
<dbReference type="RefSeq" id="WP_191795971.1">
    <property type="nucleotide sequence ID" value="NZ_JACSQQ010000013.1"/>
</dbReference>
<dbReference type="Pfam" id="PF20182">
    <property type="entry name" value="DUF6545"/>
    <property type="match status" value="1"/>
</dbReference>
<evidence type="ECO:0000256" key="1">
    <source>
        <dbReference type="SAM" id="Phobius"/>
    </source>
</evidence>
<reference evidence="3 4" key="1">
    <citation type="submission" date="2020-08" db="EMBL/GenBank/DDBJ databases">
        <title>A Genomic Blueprint of the Chicken Gut Microbiome.</title>
        <authorList>
            <person name="Gilroy R."/>
            <person name="Ravi A."/>
            <person name="Getino M."/>
            <person name="Pursley I."/>
            <person name="Horton D.L."/>
            <person name="Alikhan N.-F."/>
            <person name="Baker D."/>
            <person name="Gharbi K."/>
            <person name="Hall N."/>
            <person name="Watson M."/>
            <person name="Adriaenssens E.M."/>
            <person name="Foster-Nyarko E."/>
            <person name="Jarju S."/>
            <person name="Secka A."/>
            <person name="Antonio M."/>
            <person name="Oren A."/>
            <person name="Chaudhuri R."/>
            <person name="La Ragione R.M."/>
            <person name="Hildebrand F."/>
            <person name="Pallen M.J."/>
        </authorList>
    </citation>
    <scope>NUCLEOTIDE SEQUENCE [LARGE SCALE GENOMIC DNA]</scope>
    <source>
        <strain evidence="3 4">Sa4CUA1</strain>
    </source>
</reference>
<organism evidence="3 4">
    <name type="scientific">Oerskovia rustica</name>
    <dbReference type="NCBI Taxonomy" id="2762237"/>
    <lineage>
        <taxon>Bacteria</taxon>
        <taxon>Bacillati</taxon>
        <taxon>Actinomycetota</taxon>
        <taxon>Actinomycetes</taxon>
        <taxon>Micrococcales</taxon>
        <taxon>Cellulomonadaceae</taxon>
        <taxon>Oerskovia</taxon>
    </lineage>
</organism>
<proteinExistence type="predicted"/>
<feature type="transmembrane region" description="Helical" evidence="1">
    <location>
        <begin position="164"/>
        <end position="187"/>
    </location>
</feature>
<comment type="caution">
    <text evidence="3">The sequence shown here is derived from an EMBL/GenBank/DDBJ whole genome shotgun (WGS) entry which is preliminary data.</text>
</comment>
<keyword evidence="1" id="KW-1133">Transmembrane helix</keyword>
<evidence type="ECO:0000313" key="4">
    <source>
        <dbReference type="Proteomes" id="UP000641803"/>
    </source>
</evidence>
<gene>
    <name evidence="3" type="ORF">H9652_09225</name>
</gene>
<evidence type="ECO:0000313" key="3">
    <source>
        <dbReference type="EMBL" id="MBD7950587.1"/>
    </source>
</evidence>
<keyword evidence="1" id="KW-0472">Membrane</keyword>
<feature type="transmembrane region" description="Helical" evidence="1">
    <location>
        <begin position="92"/>
        <end position="110"/>
    </location>
</feature>
<name>A0ABR8RT57_9CELL</name>